<evidence type="ECO:0000313" key="9">
    <source>
        <dbReference type="Proteomes" id="UP001165060"/>
    </source>
</evidence>
<evidence type="ECO:0000256" key="3">
    <source>
        <dbReference type="ARBA" id="ARBA00022989"/>
    </source>
</evidence>
<evidence type="ECO:0000256" key="2">
    <source>
        <dbReference type="ARBA" id="ARBA00022692"/>
    </source>
</evidence>
<feature type="compositionally biased region" description="Gly residues" evidence="5">
    <location>
        <begin position="338"/>
        <end position="349"/>
    </location>
</feature>
<keyword evidence="4 6" id="KW-0472">Membrane</keyword>
<accession>A0ABQ6MW75</accession>
<evidence type="ECO:0000256" key="6">
    <source>
        <dbReference type="SAM" id="Phobius"/>
    </source>
</evidence>
<reference evidence="8 9" key="1">
    <citation type="journal article" date="2023" name="Commun. Biol.">
        <title>Genome analysis of Parmales, the sister group of diatoms, reveals the evolutionary specialization of diatoms from phago-mixotrophs to photoautotrophs.</title>
        <authorList>
            <person name="Ban H."/>
            <person name="Sato S."/>
            <person name="Yoshikawa S."/>
            <person name="Yamada K."/>
            <person name="Nakamura Y."/>
            <person name="Ichinomiya M."/>
            <person name="Sato N."/>
            <person name="Blanc-Mathieu R."/>
            <person name="Endo H."/>
            <person name="Kuwata A."/>
            <person name="Ogata H."/>
        </authorList>
    </citation>
    <scope>NUCLEOTIDE SEQUENCE [LARGE SCALE GENOMIC DNA]</scope>
</reference>
<comment type="subcellular location">
    <subcellularLocation>
        <location evidence="1">Membrane</location>
        <topology evidence="1">Multi-pass membrane protein</topology>
    </subcellularLocation>
</comment>
<dbReference type="EMBL" id="BRYB01001792">
    <property type="protein sequence ID" value="GMI33809.1"/>
    <property type="molecule type" value="Genomic_DNA"/>
</dbReference>
<keyword evidence="3 6" id="KW-1133">Transmembrane helix</keyword>
<comment type="caution">
    <text evidence="8">The sequence shown here is derived from an EMBL/GenBank/DDBJ whole genome shotgun (WGS) entry which is preliminary data.</text>
</comment>
<proteinExistence type="predicted"/>
<feature type="region of interest" description="Disordered" evidence="5">
    <location>
        <begin position="337"/>
        <end position="377"/>
    </location>
</feature>
<keyword evidence="2 6" id="KW-0812">Transmembrane</keyword>
<evidence type="ECO:0000256" key="4">
    <source>
        <dbReference type="ARBA" id="ARBA00023136"/>
    </source>
</evidence>
<feature type="compositionally biased region" description="Polar residues" evidence="5">
    <location>
        <begin position="276"/>
        <end position="293"/>
    </location>
</feature>
<feature type="transmembrane region" description="Helical" evidence="6">
    <location>
        <begin position="48"/>
        <end position="77"/>
    </location>
</feature>
<name>A0ABQ6MW75_9STRA</name>
<dbReference type="Pfam" id="PF00520">
    <property type="entry name" value="Ion_trans"/>
    <property type="match status" value="1"/>
</dbReference>
<feature type="non-terminal residue" evidence="8">
    <location>
        <position position="1"/>
    </location>
</feature>
<gene>
    <name evidence="8" type="ORF">TeGR_g2644</name>
</gene>
<evidence type="ECO:0000313" key="8">
    <source>
        <dbReference type="EMBL" id="GMI33809.1"/>
    </source>
</evidence>
<protein>
    <recommendedName>
        <fullName evidence="7">Ion transport domain-containing protein</fullName>
    </recommendedName>
</protein>
<dbReference type="Proteomes" id="UP001165060">
    <property type="component" value="Unassembled WGS sequence"/>
</dbReference>
<evidence type="ECO:0000256" key="5">
    <source>
        <dbReference type="SAM" id="MobiDB-lite"/>
    </source>
</evidence>
<dbReference type="Gene3D" id="1.10.287.70">
    <property type="match status" value="1"/>
</dbReference>
<evidence type="ECO:0000259" key="7">
    <source>
        <dbReference type="Pfam" id="PF00520"/>
    </source>
</evidence>
<keyword evidence="9" id="KW-1185">Reference proteome</keyword>
<dbReference type="InterPro" id="IPR005821">
    <property type="entry name" value="Ion_trans_dom"/>
</dbReference>
<evidence type="ECO:0000256" key="1">
    <source>
        <dbReference type="ARBA" id="ARBA00004141"/>
    </source>
</evidence>
<feature type="domain" description="Ion transport" evidence="7">
    <location>
        <begin position="2"/>
        <end position="80"/>
    </location>
</feature>
<feature type="region of interest" description="Disordered" evidence="5">
    <location>
        <begin position="276"/>
        <end position="295"/>
    </location>
</feature>
<organism evidence="8 9">
    <name type="scientific">Tetraparma gracilis</name>
    <dbReference type="NCBI Taxonomy" id="2962635"/>
    <lineage>
        <taxon>Eukaryota</taxon>
        <taxon>Sar</taxon>
        <taxon>Stramenopiles</taxon>
        <taxon>Ochrophyta</taxon>
        <taxon>Bolidophyceae</taxon>
        <taxon>Parmales</taxon>
        <taxon>Triparmaceae</taxon>
        <taxon>Tetraparma</taxon>
    </lineage>
</organism>
<sequence length="377" mass="42495">YVNFQTPQNSLITLFSLLMVNNWHVIHDAVEVSLTRRFPNPTPGLVDAYPWLVSVYFVTFHIVAVIVVMNLLVSIFLDRYLTEWQKAKFQDVSRVKKFRKLASSASFSSTRDSEGSAAGDSEGEDLDEIYTTAHGRNFRKLDVESVLVCHSCESELHWLSNPAVECELSHKICCRRCCCTYIEPRIDADLDFFPDAEASKAAASSPQTQRVGFEPIKIENGVREMLIRVWEENELLLSQAGDASELDNDGVSFIEMKEEAAPTPKQKKPALVVDTTVSNPTRGDASTRTPHTNTNRKKLELERDVDELISREADEDGNIGKEDKEKLEQFEYELDGVMGEGTDGAGAAGGKRRKSRLSEAVQMEQRREVRRSMNQPR</sequence>